<dbReference type="InterPro" id="IPR036514">
    <property type="entry name" value="SGNH_hydro_sf"/>
</dbReference>
<feature type="domain" description="Autotransporter" evidence="5">
    <location>
        <begin position="389"/>
        <end position="666"/>
    </location>
</feature>
<dbReference type="GO" id="GO:0004806">
    <property type="term" value="F:triacylglycerol lipase activity"/>
    <property type="evidence" value="ECO:0007669"/>
    <property type="project" value="UniProtKB-EC"/>
</dbReference>
<evidence type="ECO:0000313" key="6">
    <source>
        <dbReference type="EMBL" id="CDG21549.1"/>
    </source>
</evidence>
<evidence type="ECO:0000256" key="4">
    <source>
        <dbReference type="SAM" id="SignalP"/>
    </source>
</evidence>
<dbReference type="OrthoDB" id="5292073at2"/>
<dbReference type="InterPro" id="IPR001087">
    <property type="entry name" value="GDSL"/>
</dbReference>
<feature type="active site" evidence="3">
    <location>
        <position position="351"/>
    </location>
</feature>
<dbReference type="CDD" id="cd01847">
    <property type="entry name" value="Triacylglycerol_lipase_like"/>
    <property type="match status" value="1"/>
</dbReference>
<evidence type="ECO:0000259" key="5">
    <source>
        <dbReference type="PROSITE" id="PS51208"/>
    </source>
</evidence>
<sequence length="666" mass="73241">MKKAFLFTPALLALSINAISHAHAHSYDTVYVFGDSLSDNGNVHKGKKYTTDNDTLYDEYFTQQLTGRNLIPSNEKGGTNYAQGGATALKISRQDPTLNAFNPNTKEQIERYLNTHKRADSNGIYIHWVGGNDLAEALIVGQKDPVKAGAIVYTSAHEAARQINELVEKGAGLIIAPTVPDVGTTPKLLETVIDSALQKAKMSEADIKDTLQTIHTEINQAIIPNGTYRDLGIKQVFHALAQKAKEKNPDASAEQIEDMLNSEYAKVSQSASALTDKYNTLLDEAISQKNGNILRADINSLLSEVIANPLIYGIQNTLGYACGQGEGAENCSKNDANFTKDKEFLFSDNFHPTPLGHKIMGQYITSIYRAPSQVMALNQVNRASVNSALSSLDGHLQQLRNGGNAQGKMGIFGGYAGSQNKTLTLGSDYQLLDNLLLGALYSHYKDERTPAANFTYEGRGHVLTAYTLWNYYHNGWLNGDIHYSRTHYDSLTRSIQLGNANRRETGSTTGHQWGARLTAGWDIPLTDYLTTSPIVQYAWSKGKIDGYREAGDNNTAMHFSHQDYTSKIGTLGWRVDTNLGRFNPYASVQVNHQFGDTHYKLHSAINSAKASFVTESGKQSTNWRQYTVGVNANLFNNLCGFAAVTRNEGQTQSPNYNFNVGLNATF</sequence>
<evidence type="ECO:0000256" key="1">
    <source>
        <dbReference type="ARBA" id="ARBA00008668"/>
    </source>
</evidence>
<keyword evidence="2 4" id="KW-0732">Signal</keyword>
<dbReference type="InterPro" id="IPR005546">
    <property type="entry name" value="Autotransporte_beta"/>
</dbReference>
<organism evidence="6 7">
    <name type="scientific">Xenorhabdus poinarii G6</name>
    <dbReference type="NCBI Taxonomy" id="1354304"/>
    <lineage>
        <taxon>Bacteria</taxon>
        <taxon>Pseudomonadati</taxon>
        <taxon>Pseudomonadota</taxon>
        <taxon>Gammaproteobacteria</taxon>
        <taxon>Enterobacterales</taxon>
        <taxon>Morganellaceae</taxon>
        <taxon>Xenorhabdus</taxon>
    </lineage>
</organism>
<dbReference type="AlphaFoldDB" id="A0A068R3C8"/>
<dbReference type="RefSeq" id="WP_045958713.1">
    <property type="nucleotide sequence ID" value="NZ_FO704551.1"/>
</dbReference>
<dbReference type="PANTHER" id="PTHR22835:SF659">
    <property type="entry name" value="GDSL LIPASE_ACYLHYDROLASE, PUTATIVE (AFU_ORTHOLOGUE AFUA_2G00510)-RELATED"/>
    <property type="match status" value="1"/>
</dbReference>
<dbReference type="InterPro" id="IPR017186">
    <property type="entry name" value="Lipase_autotranspt_EstA"/>
</dbReference>
<keyword evidence="7" id="KW-1185">Reference proteome</keyword>
<feature type="signal peptide" evidence="4">
    <location>
        <begin position="1"/>
        <end position="24"/>
    </location>
</feature>
<dbReference type="SUPFAM" id="SSF103515">
    <property type="entry name" value="Autotransporter"/>
    <property type="match status" value="1"/>
</dbReference>
<dbReference type="EMBL" id="FO704551">
    <property type="protein sequence ID" value="CDG21549.1"/>
    <property type="molecule type" value="Genomic_DNA"/>
</dbReference>
<dbReference type="Pfam" id="PF00657">
    <property type="entry name" value="Lipase_GDSL"/>
    <property type="match status" value="1"/>
</dbReference>
<dbReference type="HOGENOM" id="CLU_023098_3_0_6"/>
<proteinExistence type="inferred from homology"/>
<dbReference type="PROSITE" id="PS51208">
    <property type="entry name" value="AUTOTRANSPORTER"/>
    <property type="match status" value="1"/>
</dbReference>
<accession>A0A068R3C8</accession>
<feature type="active site" evidence="3">
    <location>
        <position position="348"/>
    </location>
</feature>
<dbReference type="SUPFAM" id="SSF52266">
    <property type="entry name" value="SGNH hydrolase"/>
    <property type="match status" value="1"/>
</dbReference>
<dbReference type="Gene3D" id="3.40.50.1110">
    <property type="entry name" value="SGNH hydrolase"/>
    <property type="match status" value="1"/>
</dbReference>
<evidence type="ECO:0000256" key="3">
    <source>
        <dbReference type="PIRSR" id="PIRSR037375-1"/>
    </source>
</evidence>
<dbReference type="EC" id="3.1.1.3" evidence="6"/>
<keyword evidence="6" id="KW-0378">Hydrolase</keyword>
<reference evidence="6 7" key="1">
    <citation type="submission" date="2013-07" db="EMBL/GenBank/DDBJ databases">
        <authorList>
            <person name="Genoscope - CEA"/>
        </authorList>
    </citation>
    <scope>NUCLEOTIDE SEQUENCE [LARGE SCALE GENOMIC DNA]</scope>
    <source>
        <strain evidence="6 7">G6</strain>
    </source>
</reference>
<dbReference type="Gene3D" id="2.40.128.130">
    <property type="entry name" value="Autotransporter beta-domain"/>
    <property type="match status" value="1"/>
</dbReference>
<evidence type="ECO:0000256" key="2">
    <source>
        <dbReference type="ARBA" id="ARBA00022729"/>
    </source>
</evidence>
<dbReference type="Proteomes" id="UP000032735">
    <property type="component" value="Chromosome"/>
</dbReference>
<feature type="active site" description="Nucleophile" evidence="3">
    <location>
        <position position="36"/>
    </location>
</feature>
<gene>
    <name evidence="6" type="primary">lip</name>
    <name evidence="6" type="ORF">XPG1_1894</name>
</gene>
<protein>
    <submittedName>
        <fullName evidence="6">Lipase 1</fullName>
        <ecNumber evidence="6">3.1.1.3</ecNumber>
    </submittedName>
</protein>
<dbReference type="PIRSF" id="PIRSF037375">
    <property type="entry name" value="Autotrns_EstA"/>
    <property type="match status" value="1"/>
</dbReference>
<dbReference type="KEGG" id="xpo:XPG1_1894"/>
<feature type="chain" id="PRO_5001652323" evidence="4">
    <location>
        <begin position="25"/>
        <end position="666"/>
    </location>
</feature>
<dbReference type="PANTHER" id="PTHR22835">
    <property type="entry name" value="ZINC FINGER FYVE DOMAIN CONTAINING PROTEIN"/>
    <property type="match status" value="1"/>
</dbReference>
<dbReference type="Pfam" id="PF03797">
    <property type="entry name" value="Autotransporter"/>
    <property type="match status" value="1"/>
</dbReference>
<name>A0A068R3C8_9GAMM</name>
<dbReference type="SMART" id="SM00869">
    <property type="entry name" value="Autotransporter"/>
    <property type="match status" value="1"/>
</dbReference>
<evidence type="ECO:0000313" key="7">
    <source>
        <dbReference type="Proteomes" id="UP000032735"/>
    </source>
</evidence>
<comment type="similarity">
    <text evidence="1">Belongs to the 'GDSL' lipolytic enzyme family.</text>
</comment>
<dbReference type="InterPro" id="IPR036709">
    <property type="entry name" value="Autotransporte_beta_dom_sf"/>
</dbReference>
<dbReference type="STRING" id="1354304.XPG1_1894"/>